<dbReference type="GO" id="GO:0005634">
    <property type="term" value="C:nucleus"/>
    <property type="evidence" value="ECO:0007669"/>
    <property type="project" value="TreeGrafter"/>
</dbReference>
<dbReference type="Pfam" id="PF13516">
    <property type="entry name" value="LRR_6"/>
    <property type="match status" value="4"/>
</dbReference>
<dbReference type="SUPFAM" id="SSF52047">
    <property type="entry name" value="RNI-like"/>
    <property type="match status" value="1"/>
</dbReference>
<dbReference type="GO" id="GO:0006913">
    <property type="term" value="P:nucleocytoplasmic transport"/>
    <property type="evidence" value="ECO:0007669"/>
    <property type="project" value="TreeGrafter"/>
</dbReference>
<dbReference type="InterPro" id="IPR001611">
    <property type="entry name" value="Leu-rich_rpt"/>
</dbReference>
<name>D8M516_BLAHO</name>
<dbReference type="GO" id="GO:0048471">
    <property type="term" value="C:perinuclear region of cytoplasm"/>
    <property type="evidence" value="ECO:0007669"/>
    <property type="project" value="TreeGrafter"/>
</dbReference>
<dbReference type="OrthoDB" id="63324at2759"/>
<reference evidence="1" key="1">
    <citation type="submission" date="2010-02" db="EMBL/GenBank/DDBJ databases">
        <title>Sequencing and annotation of the Blastocystis hominis genome.</title>
        <authorList>
            <person name="Wincker P."/>
        </authorList>
    </citation>
    <scope>NUCLEOTIDE SEQUENCE</scope>
    <source>
        <strain evidence="1">Singapore isolate B</strain>
    </source>
</reference>
<dbReference type="RefSeq" id="XP_012897203.1">
    <property type="nucleotide sequence ID" value="XM_013041749.1"/>
</dbReference>
<dbReference type="EMBL" id="FN668655">
    <property type="protein sequence ID" value="CBK23155.2"/>
    <property type="molecule type" value="Genomic_DNA"/>
</dbReference>
<dbReference type="Proteomes" id="UP000008312">
    <property type="component" value="Unassembled WGS sequence"/>
</dbReference>
<dbReference type="PROSITE" id="PS51450">
    <property type="entry name" value="LRR"/>
    <property type="match status" value="1"/>
</dbReference>
<dbReference type="AlphaFoldDB" id="D8M516"/>
<dbReference type="SMART" id="SM00368">
    <property type="entry name" value="LRR_RI"/>
    <property type="match status" value="6"/>
</dbReference>
<evidence type="ECO:0000313" key="2">
    <source>
        <dbReference type="Proteomes" id="UP000008312"/>
    </source>
</evidence>
<dbReference type="InterPro" id="IPR027038">
    <property type="entry name" value="RanGap"/>
</dbReference>
<dbReference type="GO" id="GO:0005096">
    <property type="term" value="F:GTPase activator activity"/>
    <property type="evidence" value="ECO:0007669"/>
    <property type="project" value="InterPro"/>
</dbReference>
<dbReference type="GeneID" id="24922699"/>
<evidence type="ECO:0000313" key="1">
    <source>
        <dbReference type="EMBL" id="CBK23155.2"/>
    </source>
</evidence>
<dbReference type="InParanoid" id="D8M516"/>
<dbReference type="PANTHER" id="PTHR24113">
    <property type="entry name" value="RAN GTPASE-ACTIVATING PROTEIN 1"/>
    <property type="match status" value="1"/>
</dbReference>
<proteinExistence type="predicted"/>
<dbReference type="GO" id="GO:0005829">
    <property type="term" value="C:cytosol"/>
    <property type="evidence" value="ECO:0007669"/>
    <property type="project" value="TreeGrafter"/>
</dbReference>
<organism evidence="1">
    <name type="scientific">Blastocystis hominis</name>
    <dbReference type="NCBI Taxonomy" id="12968"/>
    <lineage>
        <taxon>Eukaryota</taxon>
        <taxon>Sar</taxon>
        <taxon>Stramenopiles</taxon>
        <taxon>Bigyra</taxon>
        <taxon>Opalozoa</taxon>
        <taxon>Opalinata</taxon>
        <taxon>Blastocystidae</taxon>
        <taxon>Blastocystis</taxon>
    </lineage>
</organism>
<protein>
    <submittedName>
        <fullName evidence="1">Uncharacterized protein</fullName>
    </submittedName>
</protein>
<dbReference type="PANTHER" id="PTHR24113:SF15">
    <property type="entry name" value="NACHT DOMAIN-CONTAINING PROTEIN"/>
    <property type="match status" value="1"/>
</dbReference>
<keyword evidence="2" id="KW-1185">Reference proteome</keyword>
<sequence>MESFIDCISCCEPTSLPQLLQQSNDQRMQTLTTLTTIVLKSFSSKCVWGMKRCYNCRNLKLVGMAEADFYSCICNLPSITDAWTLQHGQGYVIESVSIDSCVICQEAYEALYHCFNCSCFSSLKHFSLRPMDKSKGARMNEKQWQPICEYLKAGLCPHLESISLSNNNIGHKGVNALVDAYLSGKMEKCIYLDLSGNSIGDKGAIALSRLFDHPFSCASLEVLDLSHNKIHSKGFDVFLSHFGSITHEHLRVINWSYNPLKGESVKTFFRIIEMNHCPQLQCINLSGIAMNSDVSATFATMIRSGTFAHLEELHLAECSLNLDSIKHLCNAIVDMPLQLLHTLSLAQNRLNPACICALCCILQKQQLPSLRELDLSSNKVGNEG</sequence>
<accession>D8M516</accession>
<dbReference type="Gene3D" id="3.80.10.10">
    <property type="entry name" value="Ribonuclease Inhibitor"/>
    <property type="match status" value="2"/>
</dbReference>
<dbReference type="GO" id="GO:0031267">
    <property type="term" value="F:small GTPase binding"/>
    <property type="evidence" value="ECO:0007669"/>
    <property type="project" value="TreeGrafter"/>
</dbReference>
<dbReference type="InterPro" id="IPR032675">
    <property type="entry name" value="LRR_dom_sf"/>
</dbReference>
<gene>
    <name evidence="1" type="ORF">GSBLH_T00006575001</name>
</gene>
<dbReference type="PRINTS" id="PR00019">
    <property type="entry name" value="LEURICHRPT"/>
</dbReference>